<evidence type="ECO:0008006" key="4">
    <source>
        <dbReference type="Google" id="ProtNLM"/>
    </source>
</evidence>
<accession>K0F069</accession>
<keyword evidence="1" id="KW-0732">Signal</keyword>
<dbReference type="HOGENOM" id="CLU_1501984_0_0_11"/>
<dbReference type="EMBL" id="CP003876">
    <property type="protein sequence ID" value="AFU01071.1"/>
    <property type="molecule type" value="Genomic_DNA"/>
</dbReference>
<reference evidence="2 3" key="1">
    <citation type="journal article" date="2012" name="J. Bacteriol.">
        <title>Complete genome sequence of Nocardia brasiliensis HUJEG-1.</title>
        <authorList>
            <person name="Vera-Cabrera L."/>
            <person name="Ortiz-Lopez R."/>
            <person name="Elizondo-Gonzalez R."/>
            <person name="Perez-Maya A.A."/>
            <person name="Ocampo-Candiani J."/>
        </authorList>
    </citation>
    <scope>NUCLEOTIDE SEQUENCE [LARGE SCALE GENOMIC DNA]</scope>
    <source>
        <strain evidence="3">ATCC 700358</strain>
    </source>
</reference>
<proteinExistence type="predicted"/>
<evidence type="ECO:0000256" key="1">
    <source>
        <dbReference type="SAM" id="SignalP"/>
    </source>
</evidence>
<sequence>MKRIVTRAVPGALLAILAFAAPAHAAPAHAAPVNAQQARDTCLDYLLQTIRAMPEGTYLEAAPDSSLPPGHVLPTGTGSAFLPRAEHYSLGYRLLGDSSSAVYGGTEAAWESFGWELVRKPPYPNGATETQVRPADGYLLDVLLGVGNEYTAVTLSCSTTEPFPGGGPAPAPVPATLVQ</sequence>
<protein>
    <recommendedName>
        <fullName evidence="4">Secreted protein</fullName>
    </recommendedName>
</protein>
<feature type="signal peptide" evidence="1">
    <location>
        <begin position="1"/>
        <end position="25"/>
    </location>
</feature>
<feature type="chain" id="PRO_5003831100" description="Secreted protein" evidence="1">
    <location>
        <begin position="26"/>
        <end position="179"/>
    </location>
</feature>
<dbReference type="RefSeq" id="WP_014983926.1">
    <property type="nucleotide sequence ID" value="NC_018681.1"/>
</dbReference>
<dbReference type="Proteomes" id="UP000006304">
    <property type="component" value="Chromosome"/>
</dbReference>
<dbReference type="KEGG" id="nbr:O3I_015550"/>
<organism evidence="2 3">
    <name type="scientific">Nocardia brasiliensis (strain ATCC 700358 / HUJEG-1)</name>
    <dbReference type="NCBI Taxonomy" id="1133849"/>
    <lineage>
        <taxon>Bacteria</taxon>
        <taxon>Bacillati</taxon>
        <taxon>Actinomycetota</taxon>
        <taxon>Actinomycetes</taxon>
        <taxon>Mycobacteriales</taxon>
        <taxon>Nocardiaceae</taxon>
        <taxon>Nocardia</taxon>
    </lineage>
</organism>
<gene>
    <name evidence="2" type="ORF">O3I_015550</name>
</gene>
<dbReference type="AlphaFoldDB" id="K0F069"/>
<keyword evidence="3" id="KW-1185">Reference proteome</keyword>
<evidence type="ECO:0000313" key="2">
    <source>
        <dbReference type="EMBL" id="AFU01071.1"/>
    </source>
</evidence>
<name>K0F069_NOCB7</name>
<evidence type="ECO:0000313" key="3">
    <source>
        <dbReference type="Proteomes" id="UP000006304"/>
    </source>
</evidence>